<organism evidence="1 2">
    <name type="scientific">Pyropia yezoensis</name>
    <name type="common">Susabi-nori</name>
    <name type="synonym">Porphyra yezoensis</name>
    <dbReference type="NCBI Taxonomy" id="2788"/>
    <lineage>
        <taxon>Eukaryota</taxon>
        <taxon>Rhodophyta</taxon>
        <taxon>Bangiophyceae</taxon>
        <taxon>Bangiales</taxon>
        <taxon>Bangiaceae</taxon>
        <taxon>Pyropia</taxon>
    </lineage>
</organism>
<protein>
    <submittedName>
        <fullName evidence="1">Uncharacterized protein</fullName>
    </submittedName>
</protein>
<comment type="caution">
    <text evidence="1">The sequence shown here is derived from an EMBL/GenBank/DDBJ whole genome shotgun (WGS) entry which is preliminary data.</text>
</comment>
<gene>
    <name evidence="1" type="ORF">I4F81_010087</name>
</gene>
<evidence type="ECO:0000313" key="2">
    <source>
        <dbReference type="Proteomes" id="UP000798662"/>
    </source>
</evidence>
<evidence type="ECO:0000313" key="1">
    <source>
        <dbReference type="EMBL" id="KAK1867581.1"/>
    </source>
</evidence>
<proteinExistence type="predicted"/>
<dbReference type="Proteomes" id="UP000798662">
    <property type="component" value="Chromosome 3"/>
</dbReference>
<dbReference type="EMBL" id="CM020620">
    <property type="protein sequence ID" value="KAK1867581.1"/>
    <property type="molecule type" value="Genomic_DNA"/>
</dbReference>
<keyword evidence="2" id="KW-1185">Reference proteome</keyword>
<accession>A0ACC3CC58</accession>
<reference evidence="1" key="1">
    <citation type="submission" date="2019-11" db="EMBL/GenBank/DDBJ databases">
        <title>Nori genome reveals adaptations in red seaweeds to the harsh intertidal environment.</title>
        <authorList>
            <person name="Wang D."/>
            <person name="Mao Y."/>
        </authorList>
    </citation>
    <scope>NUCLEOTIDE SEQUENCE</scope>
    <source>
        <tissue evidence="1">Gametophyte</tissue>
    </source>
</reference>
<sequence>MGVCSPTVLHNGRWLRMAALLAARGCFGGRRGGVPPLPPRRVRLAAAAVAAAAAAAGAGDRILITPPQRYYCAGVGGASVGGVHGHRPGAGHAAWPAGGTAQAGGAVLSTNH</sequence>
<name>A0ACC3CC58_PYRYE</name>